<accession>A0A6A3A0H6</accession>
<evidence type="ECO:0000256" key="1">
    <source>
        <dbReference type="SAM" id="Phobius"/>
    </source>
</evidence>
<gene>
    <name evidence="2" type="ORF">F3Y22_tig00110610pilonHSYRG00014</name>
</gene>
<dbReference type="PANTHER" id="PTHR33918:SF2">
    <property type="entry name" value="OS01G0704200 PROTEIN"/>
    <property type="match status" value="1"/>
</dbReference>
<dbReference type="PANTHER" id="PTHR33918">
    <property type="entry name" value="OS01G0704200 PROTEIN"/>
    <property type="match status" value="1"/>
</dbReference>
<evidence type="ECO:0000313" key="3">
    <source>
        <dbReference type="Proteomes" id="UP000436088"/>
    </source>
</evidence>
<dbReference type="EMBL" id="VEPZ02001049">
    <property type="protein sequence ID" value="KAE8697658.1"/>
    <property type="molecule type" value="Genomic_DNA"/>
</dbReference>
<proteinExistence type="predicted"/>
<dbReference type="GO" id="GO:0009507">
    <property type="term" value="C:chloroplast"/>
    <property type="evidence" value="ECO:0007669"/>
    <property type="project" value="TreeGrafter"/>
</dbReference>
<keyword evidence="1" id="KW-1133">Transmembrane helix</keyword>
<comment type="caution">
    <text evidence="2">The sequence shown here is derived from an EMBL/GenBank/DDBJ whole genome shotgun (WGS) entry which is preliminary data.</text>
</comment>
<keyword evidence="1" id="KW-0472">Membrane</keyword>
<protein>
    <submittedName>
        <fullName evidence="2">Uncharacterized protein</fullName>
    </submittedName>
</protein>
<name>A0A6A3A0H6_HIBSY</name>
<dbReference type="AlphaFoldDB" id="A0A6A3A0H6"/>
<evidence type="ECO:0000313" key="2">
    <source>
        <dbReference type="EMBL" id="KAE8697658.1"/>
    </source>
</evidence>
<sequence>MGLLKFPSIHLVIPQNPSTCAASARLSAFPPRICKLQYVFVLAFRFYNGLSLFFTEALFCCGVAVFLLLIDRQRRPTEPDSAAETLAPHLGQRISSVATLVSLIFPMVTMGLVWPWTGPAASATLAPYLVGIVVRFAFAVCKISEVAFMACHPDNLSMPWGYLHLVTLEFSHEVLPFHRPDYIARGTQFMFKLCCEFGTASVSESS</sequence>
<reference evidence="2" key="1">
    <citation type="submission" date="2019-09" db="EMBL/GenBank/DDBJ databases">
        <title>Draft genome information of white flower Hibiscus syriacus.</title>
        <authorList>
            <person name="Kim Y.-M."/>
        </authorList>
    </citation>
    <scope>NUCLEOTIDE SEQUENCE [LARGE SCALE GENOMIC DNA]</scope>
    <source>
        <strain evidence="2">YM2019G1</strain>
    </source>
</reference>
<organism evidence="2 3">
    <name type="scientific">Hibiscus syriacus</name>
    <name type="common">Rose of Sharon</name>
    <dbReference type="NCBI Taxonomy" id="106335"/>
    <lineage>
        <taxon>Eukaryota</taxon>
        <taxon>Viridiplantae</taxon>
        <taxon>Streptophyta</taxon>
        <taxon>Embryophyta</taxon>
        <taxon>Tracheophyta</taxon>
        <taxon>Spermatophyta</taxon>
        <taxon>Magnoliopsida</taxon>
        <taxon>eudicotyledons</taxon>
        <taxon>Gunneridae</taxon>
        <taxon>Pentapetalae</taxon>
        <taxon>rosids</taxon>
        <taxon>malvids</taxon>
        <taxon>Malvales</taxon>
        <taxon>Malvaceae</taxon>
        <taxon>Malvoideae</taxon>
        <taxon>Hibiscus</taxon>
    </lineage>
</organism>
<feature type="transmembrane region" description="Helical" evidence="1">
    <location>
        <begin position="128"/>
        <end position="148"/>
    </location>
</feature>
<dbReference type="Proteomes" id="UP000436088">
    <property type="component" value="Unassembled WGS sequence"/>
</dbReference>
<feature type="transmembrane region" description="Helical" evidence="1">
    <location>
        <begin position="97"/>
        <end position="116"/>
    </location>
</feature>
<keyword evidence="1" id="KW-0812">Transmembrane</keyword>
<feature type="transmembrane region" description="Helical" evidence="1">
    <location>
        <begin position="46"/>
        <end position="70"/>
    </location>
</feature>
<keyword evidence="3" id="KW-1185">Reference proteome</keyword>